<feature type="transmembrane region" description="Helical" evidence="8">
    <location>
        <begin position="325"/>
        <end position="346"/>
    </location>
</feature>
<dbReference type="RefSeq" id="WP_379878318.1">
    <property type="nucleotide sequence ID" value="NZ_JBHUIP010000016.1"/>
</dbReference>
<dbReference type="SUPFAM" id="SSF81345">
    <property type="entry name" value="ABC transporter involved in vitamin B12 uptake, BtuC"/>
    <property type="match status" value="1"/>
</dbReference>
<dbReference type="CDD" id="cd06550">
    <property type="entry name" value="TM_ABC_iron-siderophores_like"/>
    <property type="match status" value="1"/>
</dbReference>
<keyword evidence="7 8" id="KW-0472">Membrane</keyword>
<dbReference type="InterPro" id="IPR037294">
    <property type="entry name" value="ABC_BtuC-like"/>
</dbReference>
<sequence length="352" mass="37237">MDTTLRPDADTLAEYGTLLRRRVLIVAALSFLTLIAFLADVALGPSGLSLGETIQGLLFPDEVKRSVTVILYQVRLPAAVMAVLVGVGLSLAGAEMQTLMNNAMASPFTLGVSSAASLGAAFAIVLGISIPGIPQGWIVAFNAFVFAFGSMALLQLLVRLRGAGAETLVLFGIALVFTFNALVSLLQFVASQETLQRLVFWTLGSLTRANWESITILGAVILVITPLSFRAAWGLTALRLGEDRARSFGVDVGRLRIASLLRIALLTSASVAFVGIIGFIGLVGPHIARLLVGEDHRFFLPVSALMGALVMSLSSIASKMIVPGILIPVGIVTALVGLPIFFALILKRKERL</sequence>
<evidence type="ECO:0000256" key="5">
    <source>
        <dbReference type="ARBA" id="ARBA00022692"/>
    </source>
</evidence>
<protein>
    <submittedName>
        <fullName evidence="9">FecCD family ABC transporter permease</fullName>
    </submittedName>
</protein>
<keyword evidence="4" id="KW-1003">Cell membrane</keyword>
<evidence type="ECO:0000256" key="2">
    <source>
        <dbReference type="ARBA" id="ARBA00007935"/>
    </source>
</evidence>
<accession>A0ABW5E0G7</accession>
<organism evidence="9 10">
    <name type="scientific">Lacibacterium aquatile</name>
    <dbReference type="NCBI Taxonomy" id="1168082"/>
    <lineage>
        <taxon>Bacteria</taxon>
        <taxon>Pseudomonadati</taxon>
        <taxon>Pseudomonadota</taxon>
        <taxon>Alphaproteobacteria</taxon>
        <taxon>Rhodospirillales</taxon>
        <taxon>Rhodospirillaceae</taxon>
    </lineage>
</organism>
<reference evidence="10" key="1">
    <citation type="journal article" date="2019" name="Int. J. Syst. Evol. Microbiol.">
        <title>The Global Catalogue of Microorganisms (GCM) 10K type strain sequencing project: providing services to taxonomists for standard genome sequencing and annotation.</title>
        <authorList>
            <consortium name="The Broad Institute Genomics Platform"/>
            <consortium name="The Broad Institute Genome Sequencing Center for Infectious Disease"/>
            <person name="Wu L."/>
            <person name="Ma J."/>
        </authorList>
    </citation>
    <scope>NUCLEOTIDE SEQUENCE [LARGE SCALE GENOMIC DNA]</scope>
    <source>
        <strain evidence="10">CGMCC 1.19062</strain>
    </source>
</reference>
<evidence type="ECO:0000256" key="7">
    <source>
        <dbReference type="ARBA" id="ARBA00023136"/>
    </source>
</evidence>
<gene>
    <name evidence="9" type="ORF">ACFSM5_19745</name>
</gene>
<keyword evidence="6 8" id="KW-1133">Transmembrane helix</keyword>
<feature type="transmembrane region" description="Helical" evidence="8">
    <location>
        <begin position="298"/>
        <end position="318"/>
    </location>
</feature>
<dbReference type="EMBL" id="JBHUIP010000016">
    <property type="protein sequence ID" value="MFD2265146.1"/>
    <property type="molecule type" value="Genomic_DNA"/>
</dbReference>
<feature type="transmembrane region" description="Helical" evidence="8">
    <location>
        <begin position="108"/>
        <end position="130"/>
    </location>
</feature>
<feature type="transmembrane region" description="Helical" evidence="8">
    <location>
        <begin position="23"/>
        <end position="43"/>
    </location>
</feature>
<evidence type="ECO:0000256" key="6">
    <source>
        <dbReference type="ARBA" id="ARBA00022989"/>
    </source>
</evidence>
<evidence type="ECO:0000313" key="10">
    <source>
        <dbReference type="Proteomes" id="UP001597295"/>
    </source>
</evidence>
<dbReference type="Gene3D" id="1.10.3470.10">
    <property type="entry name" value="ABC transporter involved in vitamin B12 uptake, BtuC"/>
    <property type="match status" value="1"/>
</dbReference>
<comment type="caution">
    <text evidence="9">The sequence shown here is derived from an EMBL/GenBank/DDBJ whole genome shotgun (WGS) entry which is preliminary data.</text>
</comment>
<evidence type="ECO:0000256" key="3">
    <source>
        <dbReference type="ARBA" id="ARBA00022448"/>
    </source>
</evidence>
<keyword evidence="5 8" id="KW-0812">Transmembrane</keyword>
<name>A0ABW5E0G7_9PROT</name>
<dbReference type="InterPro" id="IPR000522">
    <property type="entry name" value="ABC_transptr_permease_BtuC"/>
</dbReference>
<dbReference type="PANTHER" id="PTHR30472">
    <property type="entry name" value="FERRIC ENTEROBACTIN TRANSPORT SYSTEM PERMEASE PROTEIN"/>
    <property type="match status" value="1"/>
</dbReference>
<dbReference type="Pfam" id="PF01032">
    <property type="entry name" value="FecCD"/>
    <property type="match status" value="1"/>
</dbReference>
<feature type="transmembrane region" description="Helical" evidence="8">
    <location>
        <begin position="76"/>
        <end position="96"/>
    </location>
</feature>
<proteinExistence type="inferred from homology"/>
<dbReference type="PANTHER" id="PTHR30472:SF25">
    <property type="entry name" value="ABC TRANSPORTER PERMEASE PROTEIN MJ0876-RELATED"/>
    <property type="match status" value="1"/>
</dbReference>
<keyword evidence="3" id="KW-0813">Transport</keyword>
<comment type="similarity">
    <text evidence="2">Belongs to the binding-protein-dependent transport system permease family. FecCD subfamily.</text>
</comment>
<evidence type="ECO:0000256" key="1">
    <source>
        <dbReference type="ARBA" id="ARBA00004651"/>
    </source>
</evidence>
<feature type="transmembrane region" description="Helical" evidence="8">
    <location>
        <begin position="168"/>
        <end position="190"/>
    </location>
</feature>
<dbReference type="Proteomes" id="UP001597295">
    <property type="component" value="Unassembled WGS sequence"/>
</dbReference>
<evidence type="ECO:0000256" key="8">
    <source>
        <dbReference type="SAM" id="Phobius"/>
    </source>
</evidence>
<feature type="transmembrane region" description="Helical" evidence="8">
    <location>
        <begin position="136"/>
        <end position="156"/>
    </location>
</feature>
<evidence type="ECO:0000313" key="9">
    <source>
        <dbReference type="EMBL" id="MFD2265146.1"/>
    </source>
</evidence>
<feature type="transmembrane region" description="Helical" evidence="8">
    <location>
        <begin position="259"/>
        <end position="283"/>
    </location>
</feature>
<comment type="subcellular location">
    <subcellularLocation>
        <location evidence="1">Cell membrane</location>
        <topology evidence="1">Multi-pass membrane protein</topology>
    </subcellularLocation>
</comment>
<evidence type="ECO:0000256" key="4">
    <source>
        <dbReference type="ARBA" id="ARBA00022475"/>
    </source>
</evidence>
<feature type="transmembrane region" description="Helical" evidence="8">
    <location>
        <begin position="214"/>
        <end position="238"/>
    </location>
</feature>
<keyword evidence="10" id="KW-1185">Reference proteome</keyword>